<keyword evidence="1" id="KW-1133">Transmembrane helix</keyword>
<keyword evidence="1" id="KW-0812">Transmembrane</keyword>
<evidence type="ECO:0008006" key="4">
    <source>
        <dbReference type="Google" id="ProtNLM"/>
    </source>
</evidence>
<organism evidence="2 3">
    <name type="scientific">Heliobacterium chlorum</name>
    <dbReference type="NCBI Taxonomy" id="2698"/>
    <lineage>
        <taxon>Bacteria</taxon>
        <taxon>Bacillati</taxon>
        <taxon>Bacillota</taxon>
        <taxon>Clostridia</taxon>
        <taxon>Eubacteriales</taxon>
        <taxon>Heliobacteriaceae</taxon>
        <taxon>Heliobacterium</taxon>
    </lineage>
</organism>
<accession>A0ABR7T1W1</accession>
<reference evidence="2 3" key="1">
    <citation type="submission" date="2020-07" db="EMBL/GenBank/DDBJ databases">
        <title>Draft whole-genome sequence of Heliobacterium chlorum DSM 3682, type strain.</title>
        <authorList>
            <person name="Kyndt J.A."/>
            <person name="Meyer T.E."/>
            <person name="Imhoff J.F."/>
        </authorList>
    </citation>
    <scope>NUCLEOTIDE SEQUENCE [LARGE SCALE GENOMIC DNA]</scope>
    <source>
        <strain evidence="2 3">DSM 3682</strain>
    </source>
</reference>
<name>A0ABR7T1W1_HELCL</name>
<proteinExistence type="predicted"/>
<dbReference type="RefSeq" id="WP_188039076.1">
    <property type="nucleotide sequence ID" value="NZ_JACVHF010000003.1"/>
</dbReference>
<feature type="transmembrane region" description="Helical" evidence="1">
    <location>
        <begin position="74"/>
        <end position="94"/>
    </location>
</feature>
<dbReference type="Proteomes" id="UP000617402">
    <property type="component" value="Unassembled WGS sequence"/>
</dbReference>
<evidence type="ECO:0000313" key="3">
    <source>
        <dbReference type="Proteomes" id="UP000617402"/>
    </source>
</evidence>
<keyword evidence="3" id="KW-1185">Reference proteome</keyword>
<dbReference type="EMBL" id="JACVHF010000003">
    <property type="protein sequence ID" value="MBC9783955.1"/>
    <property type="molecule type" value="Genomic_DNA"/>
</dbReference>
<evidence type="ECO:0000313" key="2">
    <source>
        <dbReference type="EMBL" id="MBC9783955.1"/>
    </source>
</evidence>
<feature type="transmembrane region" description="Helical" evidence="1">
    <location>
        <begin position="134"/>
        <end position="156"/>
    </location>
</feature>
<comment type="caution">
    <text evidence="2">The sequence shown here is derived from an EMBL/GenBank/DDBJ whole genome shotgun (WGS) entry which is preliminary data.</text>
</comment>
<gene>
    <name evidence="2" type="ORF">H1S01_05450</name>
</gene>
<feature type="transmembrane region" description="Helical" evidence="1">
    <location>
        <begin position="40"/>
        <end position="62"/>
    </location>
</feature>
<feature type="transmembrane region" description="Helical" evidence="1">
    <location>
        <begin position="168"/>
        <end position="185"/>
    </location>
</feature>
<feature type="transmembrane region" description="Helical" evidence="1">
    <location>
        <begin position="101"/>
        <end position="122"/>
    </location>
</feature>
<evidence type="ECO:0000256" key="1">
    <source>
        <dbReference type="SAM" id="Phobius"/>
    </source>
</evidence>
<keyword evidence="1" id="KW-0472">Membrane</keyword>
<sequence>MNELLTGVCLGIAISVAPDLPNLCILESGLSYSRKEAVKLALATLLTDNLIFLVLSIISWYIDLEWNPGALLKQFSGLFLILFGISSMLNLKIVAFDSGGFWLGVIGSILNPLGYFPILLYMSSLTAIQDKAMAYLGNLLGTFLWFSFLITFLFFFSRKIALTTRKNLSRVLSGVIVLVGVLFTVP</sequence>
<protein>
    <recommendedName>
        <fullName evidence="4">Lysine transporter LysE</fullName>
    </recommendedName>
</protein>